<dbReference type="InterPro" id="IPR013087">
    <property type="entry name" value="Znf_C2H2_type"/>
</dbReference>
<dbReference type="PANTHER" id="PTHR45891:SF2">
    <property type="entry name" value="ZINC FINGER HOMEOBOX PROTEIN 4"/>
    <property type="match status" value="1"/>
</dbReference>
<dbReference type="SUPFAM" id="SSF46689">
    <property type="entry name" value="Homeodomain-like"/>
    <property type="match status" value="3"/>
</dbReference>
<feature type="compositionally biased region" description="Low complexity" evidence="14">
    <location>
        <begin position="670"/>
        <end position="682"/>
    </location>
</feature>
<reference evidence="17" key="2">
    <citation type="submission" date="2025-08" db="UniProtKB">
        <authorList>
            <consortium name="Ensembl"/>
        </authorList>
    </citation>
    <scope>IDENTIFICATION</scope>
</reference>
<feature type="domain" description="C2H2-type" evidence="16">
    <location>
        <begin position="102"/>
        <end position="132"/>
    </location>
</feature>
<feature type="region of interest" description="Disordered" evidence="14">
    <location>
        <begin position="1029"/>
        <end position="1124"/>
    </location>
</feature>
<feature type="region of interest" description="Disordered" evidence="14">
    <location>
        <begin position="663"/>
        <end position="710"/>
    </location>
</feature>
<keyword evidence="4 11" id="KW-0863">Zinc-finger</keyword>
<dbReference type="Gene3D" id="1.10.10.60">
    <property type="entry name" value="Homeodomain-like"/>
    <property type="match status" value="3"/>
</dbReference>
<dbReference type="InterPro" id="IPR036236">
    <property type="entry name" value="Znf_C2H2_sf"/>
</dbReference>
<evidence type="ECO:0000256" key="13">
    <source>
        <dbReference type="RuleBase" id="RU000682"/>
    </source>
</evidence>
<evidence type="ECO:0000256" key="9">
    <source>
        <dbReference type="ARBA" id="ARBA00023163"/>
    </source>
</evidence>
<evidence type="ECO:0000256" key="11">
    <source>
        <dbReference type="PROSITE-ProRule" id="PRU00042"/>
    </source>
</evidence>
<dbReference type="FunFam" id="1.10.10.60:FF:000096">
    <property type="entry name" value="Zinc finger homeobox protein 4"/>
    <property type="match status" value="1"/>
</dbReference>
<evidence type="ECO:0000256" key="1">
    <source>
        <dbReference type="ARBA" id="ARBA00004123"/>
    </source>
</evidence>
<evidence type="ECO:0000256" key="7">
    <source>
        <dbReference type="ARBA" id="ARBA00023125"/>
    </source>
</evidence>
<dbReference type="SMART" id="SM00389">
    <property type="entry name" value="HOX"/>
    <property type="match status" value="3"/>
</dbReference>
<feature type="compositionally biased region" description="Pro residues" evidence="14">
    <location>
        <begin position="351"/>
        <end position="373"/>
    </location>
</feature>
<feature type="region of interest" description="Disordered" evidence="14">
    <location>
        <begin position="528"/>
        <end position="581"/>
    </location>
</feature>
<dbReference type="PROSITE" id="PS00027">
    <property type="entry name" value="HOMEOBOX_1"/>
    <property type="match status" value="1"/>
</dbReference>
<protein>
    <submittedName>
        <fullName evidence="17">Zinc finger homeobox 4</fullName>
    </submittedName>
</protein>
<keyword evidence="8 12" id="KW-0371">Homeobox</keyword>
<dbReference type="InterPro" id="IPR003604">
    <property type="entry name" value="Matrin/U1-like-C_Znf_C2H2"/>
</dbReference>
<dbReference type="Ensembl" id="ENSHHUT00000011724.1">
    <property type="protein sequence ID" value="ENSHHUP00000011369.1"/>
    <property type="gene ID" value="ENSHHUG00000006937.1"/>
</dbReference>
<evidence type="ECO:0000256" key="12">
    <source>
        <dbReference type="PROSITE-ProRule" id="PRU00108"/>
    </source>
</evidence>
<proteinExistence type="predicted"/>
<keyword evidence="3" id="KW-0677">Repeat</keyword>
<reference evidence="17" key="3">
    <citation type="submission" date="2025-09" db="UniProtKB">
        <authorList>
            <consortium name="Ensembl"/>
        </authorList>
    </citation>
    <scope>IDENTIFICATION</scope>
</reference>
<evidence type="ECO:0000256" key="6">
    <source>
        <dbReference type="ARBA" id="ARBA00023015"/>
    </source>
</evidence>
<keyword evidence="5" id="KW-0862">Zinc</keyword>
<dbReference type="GO" id="GO:0000981">
    <property type="term" value="F:DNA-binding transcription factor activity, RNA polymerase II-specific"/>
    <property type="evidence" value="ECO:0007669"/>
    <property type="project" value="InterPro"/>
</dbReference>
<comment type="subcellular location">
    <subcellularLocation>
        <location evidence="1 12 13">Nucleus</location>
    </subcellularLocation>
</comment>
<feature type="domain" description="C2H2-type" evidence="16">
    <location>
        <begin position="502"/>
        <end position="531"/>
    </location>
</feature>
<dbReference type="FunFam" id="3.30.160.60:FF:000446">
    <property type="entry name" value="Zinc finger protein"/>
    <property type="match status" value="1"/>
</dbReference>
<feature type="region of interest" description="Disordered" evidence="14">
    <location>
        <begin position="1329"/>
        <end position="1357"/>
    </location>
</feature>
<feature type="DNA-binding region" description="Homeobox" evidence="12">
    <location>
        <begin position="709"/>
        <end position="768"/>
    </location>
</feature>
<name>A0A4W5KHH1_9TELE</name>
<feature type="compositionally biased region" description="Pro residues" evidence="14">
    <location>
        <begin position="551"/>
        <end position="561"/>
    </location>
</feature>
<dbReference type="InterPro" id="IPR001356">
    <property type="entry name" value="HD"/>
</dbReference>
<keyword evidence="18" id="KW-1185">Reference proteome</keyword>
<feature type="compositionally biased region" description="Basic and acidic residues" evidence="14">
    <location>
        <begin position="694"/>
        <end position="708"/>
    </location>
</feature>
<dbReference type="FunFam" id="1.10.10.60:FF:000058">
    <property type="entry name" value="zinc finger homeobox protein 4"/>
    <property type="match status" value="1"/>
</dbReference>
<evidence type="ECO:0000256" key="4">
    <source>
        <dbReference type="ARBA" id="ARBA00022771"/>
    </source>
</evidence>
<dbReference type="PANTHER" id="PTHR45891">
    <property type="entry name" value="ZINC FINGER HOMEOBOX PROTEIN"/>
    <property type="match status" value="1"/>
</dbReference>
<feature type="region of interest" description="Disordered" evidence="14">
    <location>
        <begin position="348"/>
        <end position="377"/>
    </location>
</feature>
<feature type="region of interest" description="Disordered" evidence="14">
    <location>
        <begin position="274"/>
        <end position="293"/>
    </location>
</feature>
<keyword evidence="7 12" id="KW-0238">DNA-binding</keyword>
<dbReference type="Proteomes" id="UP000314982">
    <property type="component" value="Unassembled WGS sequence"/>
</dbReference>
<feature type="region of interest" description="Disordered" evidence="14">
    <location>
        <begin position="789"/>
        <end position="810"/>
    </location>
</feature>
<organism evidence="17 18">
    <name type="scientific">Hucho hucho</name>
    <name type="common">huchen</name>
    <dbReference type="NCBI Taxonomy" id="62062"/>
    <lineage>
        <taxon>Eukaryota</taxon>
        <taxon>Metazoa</taxon>
        <taxon>Chordata</taxon>
        <taxon>Craniata</taxon>
        <taxon>Vertebrata</taxon>
        <taxon>Euteleostomi</taxon>
        <taxon>Actinopterygii</taxon>
        <taxon>Neopterygii</taxon>
        <taxon>Teleostei</taxon>
        <taxon>Protacanthopterygii</taxon>
        <taxon>Salmoniformes</taxon>
        <taxon>Salmonidae</taxon>
        <taxon>Salmoninae</taxon>
        <taxon>Hucho</taxon>
    </lineage>
</organism>
<dbReference type="Pfam" id="PF00046">
    <property type="entry name" value="Homeodomain"/>
    <property type="match status" value="3"/>
</dbReference>
<dbReference type="PROSITE" id="PS50071">
    <property type="entry name" value="HOMEOBOX_2"/>
    <property type="match status" value="3"/>
</dbReference>
<feature type="domain" description="Homeobox" evidence="15">
    <location>
        <begin position="707"/>
        <end position="767"/>
    </location>
</feature>
<feature type="compositionally biased region" description="Low complexity" evidence="14">
    <location>
        <begin position="866"/>
        <end position="881"/>
    </location>
</feature>
<feature type="domain" description="Homeobox" evidence="15">
    <location>
        <begin position="891"/>
        <end position="951"/>
    </location>
</feature>
<feature type="domain" description="C2H2-type" evidence="16">
    <location>
        <begin position="50"/>
        <end position="81"/>
    </location>
</feature>
<keyword evidence="9" id="KW-0804">Transcription</keyword>
<evidence type="ECO:0000259" key="16">
    <source>
        <dbReference type="PROSITE" id="PS50157"/>
    </source>
</evidence>
<dbReference type="Pfam" id="PF00096">
    <property type="entry name" value="zf-C2H2"/>
    <property type="match status" value="1"/>
</dbReference>
<evidence type="ECO:0000313" key="18">
    <source>
        <dbReference type="Proteomes" id="UP000314982"/>
    </source>
</evidence>
<dbReference type="InterPro" id="IPR051968">
    <property type="entry name" value="ZnFinger_Homeobox_TR"/>
</dbReference>
<evidence type="ECO:0000256" key="10">
    <source>
        <dbReference type="ARBA" id="ARBA00023242"/>
    </source>
</evidence>
<keyword evidence="6" id="KW-0805">Transcription regulation</keyword>
<dbReference type="GO" id="GO:0005634">
    <property type="term" value="C:nucleus"/>
    <property type="evidence" value="ECO:0007669"/>
    <property type="project" value="UniProtKB-SubCell"/>
</dbReference>
<feature type="DNA-binding region" description="Homeobox" evidence="12">
    <location>
        <begin position="416"/>
        <end position="475"/>
    </location>
</feature>
<feature type="region of interest" description="Disordered" evidence="14">
    <location>
        <begin position="128"/>
        <end position="154"/>
    </location>
</feature>
<evidence type="ECO:0000256" key="2">
    <source>
        <dbReference type="ARBA" id="ARBA00022723"/>
    </source>
</evidence>
<dbReference type="PROSITE" id="PS50157">
    <property type="entry name" value="ZINC_FINGER_C2H2_2"/>
    <property type="match status" value="4"/>
</dbReference>
<dbReference type="GO" id="GO:0000978">
    <property type="term" value="F:RNA polymerase II cis-regulatory region sequence-specific DNA binding"/>
    <property type="evidence" value="ECO:0007669"/>
    <property type="project" value="TreeGrafter"/>
</dbReference>
<evidence type="ECO:0000256" key="14">
    <source>
        <dbReference type="SAM" id="MobiDB-lite"/>
    </source>
</evidence>
<feature type="compositionally biased region" description="Acidic residues" evidence="14">
    <location>
        <begin position="528"/>
        <end position="544"/>
    </location>
</feature>
<dbReference type="SMART" id="SM00451">
    <property type="entry name" value="ZnF_U1"/>
    <property type="match status" value="4"/>
</dbReference>
<evidence type="ECO:0000256" key="5">
    <source>
        <dbReference type="ARBA" id="ARBA00022833"/>
    </source>
</evidence>
<keyword evidence="2" id="KW-0479">Metal-binding</keyword>
<accession>A0A4W5KHH1</accession>
<keyword evidence="10 12" id="KW-0539">Nucleus</keyword>
<evidence type="ECO:0000313" key="17">
    <source>
        <dbReference type="Ensembl" id="ENSHHUP00000011369.1"/>
    </source>
</evidence>
<dbReference type="CDD" id="cd00086">
    <property type="entry name" value="homeodomain"/>
    <property type="match status" value="3"/>
</dbReference>
<feature type="DNA-binding region" description="Homeobox" evidence="12">
    <location>
        <begin position="893"/>
        <end position="952"/>
    </location>
</feature>
<feature type="compositionally biased region" description="Low complexity" evidence="14">
    <location>
        <begin position="1343"/>
        <end position="1354"/>
    </location>
</feature>
<sequence>PEAPGERTSGAERSRGPTALWQPADKRRLRPREKGPNFTMEKFLDPSRPYKCTVCKESFTQKNILLVHYNSVSHLHKLKKVLQEASSPVSPESNNNADNKPFKCNICNVAYSQSSTLEIHMRSVLHHTKARTAKTETSSSSSSTGSGNTSGMAPSCIPPQFLNPAFYPQFGMTPESLLQFQQPHFLFPFYIPGAEFNLSPELALHSAAAFGMPGLTGSFLEDLKQQMQQQHQLQQAQPLIPPPRIVSGARGNAAKALLENFGFELVIQYNENRQKNQKKNKEGEQQNQQPQQQEVEINIDKLECGMCRKLFSNMLILKSHQEHIHGQFFPYGELEKFAQQYREAYDKLYPVNPPSPETPPPLPSLPPPPPPPVTTQQPPYSPYNFNIPPITTLEDIRLESQYSTLEYYRTDATMNKRSSRTRFTDYQLRVLQDFFDTNAYPKDDEIEQLSTVLNLPSRVIVVWFQNARQKARKSYENQADAKDNEKKELTNERYIRTSNMQYQCKKCSVVFPRIFDLITHQKKMCYKDEDEEGNEDNQSEEYMDIGEPGPASTPQPPPQKTPQPQMSRPHSQPQSAAIPSSPLSLALSSLTNSLSPQMLQYQCDQCKIAFPSVELWQEHQHMHFLAAQNQFLHSQFLERPMDMPYMIFDPNNPLMTSQLLSGGLQMPTQSGSGLSSGPCSGSMKRKLDEIEDGSNEKDNGNMTEEQHRDKRLRTTITPEQLEILYDKYLLDSNPTRKMLDHIAREVGLKKRVVQVWFQNTRARERKGQFRALGASQSHKKCPFCRAGFSLPNSPMMNQDDGGESPHKYNFFEYPQLPTKTELNDPSLSYSGKDGDSCSYSYSYYSSRDDDMDDNNDQSETSSLADPSSPSPFGSGNPFRSGKGSGSGGERPGHKRFRTQMSNLQLKVLKACFSDYRTPTMQECEMLGSEIGLPKRVVQVWFQNARAKEKKFKINIGKPFMISQGGPDGPRPECTLCSVKYTARMSIRDHIFSKQHITKVQETLVNQVDREKDYLAPTTVRQLMAHTTPNKTLLQTPPPPPPLPPVSSTPLTSTNHIEQHSKYQERESNNNSSSSSKKPAEKPHHQKKAKEREAENGGHPQTPNVSNNKKREKPSPASGKPGRDLGHLDAAQLQALQNALAGAADPNSFLGGQFLPYFLPGFANSFSPQLLGGMQAGGYFPPFGGMENLFPYGPAAIPQAAMAGMNPTALLQQYQQYHTKEPPTETKRTTDFHDGFIIPSVKHQFICRKCQMVFADEDSALHHQKSFCYFGNPFPDPQETILRKAVSKYRCIACNVVVNGNEALGQHLQLSSHKEKTIKQAMRNAKEHARLLPHSVCTPTPGKTTSTSQSAAPPSNNTFPHLSRLAIKSWPDIFFQATTRKAASSSSSLSASPIPPLSLPLMVTSTSCSSVSGVPISLPNESCSDESDNELSQKLDDLDKVLEVKAQSTSGLDAGFSSIRMDMFSV</sequence>
<feature type="domain" description="Homeobox" evidence="15">
    <location>
        <begin position="414"/>
        <end position="474"/>
    </location>
</feature>
<feature type="compositionally biased region" description="Low complexity" evidence="14">
    <location>
        <begin position="562"/>
        <end position="581"/>
    </location>
</feature>
<dbReference type="GO" id="GO:0008270">
    <property type="term" value="F:zinc ion binding"/>
    <property type="evidence" value="ECO:0007669"/>
    <property type="project" value="UniProtKB-KW"/>
</dbReference>
<dbReference type="GeneTree" id="ENSGT00940000159542"/>
<feature type="compositionally biased region" description="Basic and acidic residues" evidence="14">
    <location>
        <begin position="1056"/>
        <end position="1067"/>
    </location>
</feature>
<feature type="compositionally biased region" description="Pro residues" evidence="14">
    <location>
        <begin position="1035"/>
        <end position="1046"/>
    </location>
</feature>
<feature type="compositionally biased region" description="Low complexity" evidence="14">
    <location>
        <begin position="137"/>
        <end position="151"/>
    </location>
</feature>
<dbReference type="InterPro" id="IPR009057">
    <property type="entry name" value="Homeodomain-like_sf"/>
</dbReference>
<dbReference type="SMART" id="SM00355">
    <property type="entry name" value="ZnF_C2H2"/>
    <property type="match status" value="8"/>
</dbReference>
<dbReference type="InterPro" id="IPR017970">
    <property type="entry name" value="Homeobox_CS"/>
</dbReference>
<reference evidence="18" key="1">
    <citation type="submission" date="2018-06" db="EMBL/GenBank/DDBJ databases">
        <title>Genome assembly of Danube salmon.</title>
        <authorList>
            <person name="Macqueen D.J."/>
            <person name="Gundappa M.K."/>
        </authorList>
    </citation>
    <scope>NUCLEOTIDE SEQUENCE [LARGE SCALE GENOMIC DNA]</scope>
</reference>
<feature type="domain" description="C2H2-type" evidence="16">
    <location>
        <begin position="302"/>
        <end position="330"/>
    </location>
</feature>
<dbReference type="FunFam" id="1.10.10.60:FF:000082">
    <property type="entry name" value="Putative zinc finger homeobox protein 4"/>
    <property type="match status" value="1"/>
</dbReference>
<feature type="region of interest" description="Disordered" evidence="14">
    <location>
        <begin position="847"/>
        <end position="894"/>
    </location>
</feature>
<evidence type="ECO:0000259" key="15">
    <source>
        <dbReference type="PROSITE" id="PS50071"/>
    </source>
</evidence>
<dbReference type="PROSITE" id="PS00028">
    <property type="entry name" value="ZINC_FINGER_C2H2_1"/>
    <property type="match status" value="5"/>
</dbReference>
<dbReference type="SUPFAM" id="SSF57667">
    <property type="entry name" value="beta-beta-alpha zinc fingers"/>
    <property type="match status" value="3"/>
</dbReference>
<dbReference type="STRING" id="62062.ENSHHUP00000011369"/>
<evidence type="ECO:0000256" key="3">
    <source>
        <dbReference type="ARBA" id="ARBA00022737"/>
    </source>
</evidence>
<feature type="region of interest" description="Disordered" evidence="14">
    <location>
        <begin position="1"/>
        <end position="38"/>
    </location>
</feature>
<evidence type="ECO:0000256" key="8">
    <source>
        <dbReference type="ARBA" id="ARBA00023155"/>
    </source>
</evidence>
<dbReference type="Gene3D" id="3.30.160.60">
    <property type="entry name" value="Classic Zinc Finger"/>
    <property type="match status" value="2"/>
</dbReference>